<dbReference type="PANTHER" id="PTHR34358">
    <property type="entry name" value="OS03G0411600 PROTEIN"/>
    <property type="match status" value="1"/>
</dbReference>
<keyword evidence="1" id="KW-1133">Transmembrane helix</keyword>
<accession>A0A165ZD50</accession>
<comment type="caution">
    <text evidence="2">The sequence shown here is derived from an EMBL/GenBank/DDBJ whole genome shotgun (WGS) entry which is preliminary data.</text>
</comment>
<dbReference type="Pfam" id="PF06708">
    <property type="entry name" value="DUF1195"/>
    <property type="match status" value="1"/>
</dbReference>
<evidence type="ECO:0000256" key="1">
    <source>
        <dbReference type="SAM" id="Phobius"/>
    </source>
</evidence>
<dbReference type="EMBL" id="LNRQ01000004">
    <property type="protein sequence ID" value="KZM99894.1"/>
    <property type="molecule type" value="Genomic_DNA"/>
</dbReference>
<dbReference type="OrthoDB" id="2020737at2759"/>
<dbReference type="PANTHER" id="PTHR34358:SF2">
    <property type="entry name" value="OS03G0411600 PROTEIN"/>
    <property type="match status" value="1"/>
</dbReference>
<reference evidence="2" key="1">
    <citation type="journal article" date="2016" name="Nat. Genet.">
        <title>A high-quality carrot genome assembly provides new insights into carotenoid accumulation and asterid genome evolution.</title>
        <authorList>
            <person name="Iorizzo M."/>
            <person name="Ellison S."/>
            <person name="Senalik D."/>
            <person name="Zeng P."/>
            <person name="Satapoomin P."/>
            <person name="Huang J."/>
            <person name="Bowman M."/>
            <person name="Iovene M."/>
            <person name="Sanseverino W."/>
            <person name="Cavagnaro P."/>
            <person name="Yildiz M."/>
            <person name="Macko-Podgorni A."/>
            <person name="Moranska E."/>
            <person name="Grzebelus E."/>
            <person name="Grzebelus D."/>
            <person name="Ashrafi H."/>
            <person name="Zheng Z."/>
            <person name="Cheng S."/>
            <person name="Spooner D."/>
            <person name="Van Deynze A."/>
            <person name="Simon P."/>
        </authorList>
    </citation>
    <scope>NUCLEOTIDE SEQUENCE [LARGE SCALE GENOMIC DNA]</scope>
    <source>
        <tissue evidence="2">Leaf</tissue>
    </source>
</reference>
<proteinExistence type="predicted"/>
<feature type="transmembrane region" description="Helical" evidence="1">
    <location>
        <begin position="55"/>
        <end position="79"/>
    </location>
</feature>
<keyword evidence="1" id="KW-0812">Transmembrane</keyword>
<dbReference type="InterPro" id="IPR010608">
    <property type="entry name" value="DUF1195"/>
</dbReference>
<dbReference type="AlphaFoldDB" id="A0A165ZD50"/>
<keyword evidence="1" id="KW-0472">Membrane</keyword>
<gene>
    <name evidence="2" type="ORF">DCAR_012744</name>
</gene>
<evidence type="ECO:0000313" key="2">
    <source>
        <dbReference type="EMBL" id="KZM99894.1"/>
    </source>
</evidence>
<dbReference type="Gramene" id="KZM99894">
    <property type="protein sequence ID" value="KZM99894"/>
    <property type="gene ID" value="DCAR_012744"/>
</dbReference>
<sequence length="201" mass="22939">MKAVDDYYVQVVADTCKNSSAASLVVEGESSSSSVSRSFDHNRIKCNSWKTRYKFWAPLTIILLLALCSMFTGSVTLHWSTAAAALPDDLDYPLHSDLDILEVEERVKMVRRMWNVYTHSNTIKLPRFWQRAFQAAYEDLTSHVSSLRNNALLEIAQMSMFSLQSLPQPALPLETQREQTINCLVWTVCVPRKHISILELK</sequence>
<protein>
    <submittedName>
        <fullName evidence="2">Uncharacterized protein</fullName>
    </submittedName>
</protein>
<name>A0A165ZD50_DAUCS</name>
<dbReference type="STRING" id="79200.A0A165ZD50"/>
<organism evidence="2">
    <name type="scientific">Daucus carota subsp. sativus</name>
    <name type="common">Carrot</name>
    <dbReference type="NCBI Taxonomy" id="79200"/>
    <lineage>
        <taxon>Eukaryota</taxon>
        <taxon>Viridiplantae</taxon>
        <taxon>Streptophyta</taxon>
        <taxon>Embryophyta</taxon>
        <taxon>Tracheophyta</taxon>
        <taxon>Spermatophyta</taxon>
        <taxon>Magnoliopsida</taxon>
        <taxon>eudicotyledons</taxon>
        <taxon>Gunneridae</taxon>
        <taxon>Pentapetalae</taxon>
        <taxon>asterids</taxon>
        <taxon>campanulids</taxon>
        <taxon>Apiales</taxon>
        <taxon>Apiaceae</taxon>
        <taxon>Apioideae</taxon>
        <taxon>Scandiceae</taxon>
        <taxon>Daucinae</taxon>
        <taxon>Daucus</taxon>
        <taxon>Daucus sect. Daucus</taxon>
    </lineage>
</organism>